<keyword evidence="3" id="KW-1185">Reference proteome</keyword>
<evidence type="ECO:0000256" key="1">
    <source>
        <dbReference type="SAM" id="MobiDB-lite"/>
    </source>
</evidence>
<protein>
    <submittedName>
        <fullName evidence="2">Uncharacterized protein</fullName>
    </submittedName>
</protein>
<accession>A0A0C3NFC4</accession>
<dbReference type="InParanoid" id="A0A0C3NFC4"/>
<evidence type="ECO:0000313" key="2">
    <source>
        <dbReference type="EMBL" id="KIN94213.1"/>
    </source>
</evidence>
<dbReference type="Proteomes" id="UP000054217">
    <property type="component" value="Unassembled WGS sequence"/>
</dbReference>
<proteinExistence type="predicted"/>
<feature type="compositionally biased region" description="Basic and acidic residues" evidence="1">
    <location>
        <begin position="56"/>
        <end position="67"/>
    </location>
</feature>
<evidence type="ECO:0000313" key="3">
    <source>
        <dbReference type="Proteomes" id="UP000054217"/>
    </source>
</evidence>
<feature type="compositionally biased region" description="Basic and acidic residues" evidence="1">
    <location>
        <begin position="22"/>
        <end position="35"/>
    </location>
</feature>
<dbReference type="HOGENOM" id="CLU_2590726_0_0_1"/>
<organism evidence="2 3">
    <name type="scientific">Pisolithus tinctorius Marx 270</name>
    <dbReference type="NCBI Taxonomy" id="870435"/>
    <lineage>
        <taxon>Eukaryota</taxon>
        <taxon>Fungi</taxon>
        <taxon>Dikarya</taxon>
        <taxon>Basidiomycota</taxon>
        <taxon>Agaricomycotina</taxon>
        <taxon>Agaricomycetes</taxon>
        <taxon>Agaricomycetidae</taxon>
        <taxon>Boletales</taxon>
        <taxon>Sclerodermatineae</taxon>
        <taxon>Pisolithaceae</taxon>
        <taxon>Pisolithus</taxon>
    </lineage>
</organism>
<feature type="compositionally biased region" description="Basic residues" evidence="1">
    <location>
        <begin position="1"/>
        <end position="10"/>
    </location>
</feature>
<reference evidence="3" key="2">
    <citation type="submission" date="2015-01" db="EMBL/GenBank/DDBJ databases">
        <title>Evolutionary Origins and Diversification of the Mycorrhizal Mutualists.</title>
        <authorList>
            <consortium name="DOE Joint Genome Institute"/>
            <consortium name="Mycorrhizal Genomics Consortium"/>
            <person name="Kohler A."/>
            <person name="Kuo A."/>
            <person name="Nagy L.G."/>
            <person name="Floudas D."/>
            <person name="Copeland A."/>
            <person name="Barry K.W."/>
            <person name="Cichocki N."/>
            <person name="Veneault-Fourrey C."/>
            <person name="LaButti K."/>
            <person name="Lindquist E.A."/>
            <person name="Lipzen A."/>
            <person name="Lundell T."/>
            <person name="Morin E."/>
            <person name="Murat C."/>
            <person name="Riley R."/>
            <person name="Ohm R."/>
            <person name="Sun H."/>
            <person name="Tunlid A."/>
            <person name="Henrissat B."/>
            <person name="Grigoriev I.V."/>
            <person name="Hibbett D.S."/>
            <person name="Martin F."/>
        </authorList>
    </citation>
    <scope>NUCLEOTIDE SEQUENCE [LARGE SCALE GENOMIC DNA]</scope>
    <source>
        <strain evidence="3">Marx 270</strain>
    </source>
</reference>
<gene>
    <name evidence="2" type="ORF">M404DRAFT_1008515</name>
</gene>
<name>A0A0C3NFC4_PISTI</name>
<reference evidence="2 3" key="1">
    <citation type="submission" date="2014-04" db="EMBL/GenBank/DDBJ databases">
        <authorList>
            <consortium name="DOE Joint Genome Institute"/>
            <person name="Kuo A."/>
            <person name="Kohler A."/>
            <person name="Costa M.D."/>
            <person name="Nagy L.G."/>
            <person name="Floudas D."/>
            <person name="Copeland A."/>
            <person name="Barry K.W."/>
            <person name="Cichocki N."/>
            <person name="Veneault-Fourrey C."/>
            <person name="LaButti K."/>
            <person name="Lindquist E.A."/>
            <person name="Lipzen A."/>
            <person name="Lundell T."/>
            <person name="Morin E."/>
            <person name="Murat C."/>
            <person name="Sun H."/>
            <person name="Tunlid A."/>
            <person name="Henrissat B."/>
            <person name="Grigoriev I.V."/>
            <person name="Hibbett D.S."/>
            <person name="Martin F."/>
            <person name="Nordberg H.P."/>
            <person name="Cantor M.N."/>
            <person name="Hua S.X."/>
        </authorList>
    </citation>
    <scope>NUCLEOTIDE SEQUENCE [LARGE SCALE GENOMIC DNA]</scope>
    <source>
        <strain evidence="2 3">Marx 270</strain>
    </source>
</reference>
<dbReference type="EMBL" id="KN832108">
    <property type="protein sequence ID" value="KIN94213.1"/>
    <property type="molecule type" value="Genomic_DNA"/>
</dbReference>
<dbReference type="AlphaFoldDB" id="A0A0C3NFC4"/>
<feature type="region of interest" description="Disordered" evidence="1">
    <location>
        <begin position="1"/>
        <end position="81"/>
    </location>
</feature>
<sequence length="81" mass="8985">MKARNPRSNHHSVPFSDQMEFPVREDAASSGQDKRNVHHGLLAPNTSMGRANGIVDTKEPQNLDKVGHLGLSRGFPVRRKT</sequence>